<evidence type="ECO:0000313" key="2">
    <source>
        <dbReference type="EMBL" id="MST55427.1"/>
    </source>
</evidence>
<dbReference type="InterPro" id="IPR036264">
    <property type="entry name" value="Bact_exopeptidase_dim_dom"/>
</dbReference>
<dbReference type="PANTHER" id="PTHR30575">
    <property type="entry name" value="PEPTIDASE M20"/>
    <property type="match status" value="1"/>
</dbReference>
<dbReference type="AlphaFoldDB" id="A0A6L5YCZ1"/>
<dbReference type="InterPro" id="IPR002933">
    <property type="entry name" value="Peptidase_M20"/>
</dbReference>
<evidence type="ECO:0000313" key="3">
    <source>
        <dbReference type="Proteomes" id="UP000473699"/>
    </source>
</evidence>
<dbReference type="EMBL" id="VUNH01000004">
    <property type="protein sequence ID" value="MST55427.1"/>
    <property type="molecule type" value="Genomic_DNA"/>
</dbReference>
<dbReference type="SUPFAM" id="SSF53187">
    <property type="entry name" value="Zn-dependent exopeptidases"/>
    <property type="match status" value="1"/>
</dbReference>
<dbReference type="Proteomes" id="UP000473699">
    <property type="component" value="Unassembled WGS sequence"/>
</dbReference>
<comment type="caution">
    <text evidence="2">The sequence shown here is derived from an EMBL/GenBank/DDBJ whole genome shotgun (WGS) entry which is preliminary data.</text>
</comment>
<evidence type="ECO:0000259" key="1">
    <source>
        <dbReference type="Pfam" id="PF07687"/>
    </source>
</evidence>
<dbReference type="InterPro" id="IPR017439">
    <property type="entry name" value="Amidohydrolase"/>
</dbReference>
<name>A0A6L5YCZ1_9BACT</name>
<dbReference type="NCBIfam" id="TIGR01891">
    <property type="entry name" value="amidohydrolases"/>
    <property type="match status" value="1"/>
</dbReference>
<dbReference type="GO" id="GO:0016805">
    <property type="term" value="F:dipeptidase activity"/>
    <property type="evidence" value="ECO:0007669"/>
    <property type="project" value="TreeGrafter"/>
</dbReference>
<feature type="domain" description="Peptidase M20 dimerisation" evidence="1">
    <location>
        <begin position="215"/>
        <end position="309"/>
    </location>
</feature>
<dbReference type="Gene3D" id="3.30.70.360">
    <property type="match status" value="1"/>
</dbReference>
<accession>A0A6L5YCZ1</accession>
<protein>
    <submittedName>
        <fullName evidence="2">Amidohydrolase</fullName>
    </submittedName>
</protein>
<dbReference type="Pfam" id="PF01546">
    <property type="entry name" value="Peptidase_M20"/>
    <property type="match status" value="1"/>
</dbReference>
<organism evidence="2 3">
    <name type="scientific">Pyramidobacter porci</name>
    <dbReference type="NCBI Taxonomy" id="2605789"/>
    <lineage>
        <taxon>Bacteria</taxon>
        <taxon>Thermotogati</taxon>
        <taxon>Synergistota</taxon>
        <taxon>Synergistia</taxon>
        <taxon>Synergistales</taxon>
        <taxon>Dethiosulfovibrionaceae</taxon>
        <taxon>Pyramidobacter</taxon>
    </lineage>
</organism>
<dbReference type="InterPro" id="IPR052030">
    <property type="entry name" value="Peptidase_M20/M20A_hydrolases"/>
</dbReference>
<keyword evidence="3" id="KW-1185">Reference proteome</keyword>
<dbReference type="Gene3D" id="3.40.630.10">
    <property type="entry name" value="Zn peptidases"/>
    <property type="match status" value="1"/>
</dbReference>
<dbReference type="PANTHER" id="PTHR30575:SF3">
    <property type="entry name" value="PEPTIDASE M20 DIMERISATION DOMAIN-CONTAINING PROTEIN"/>
    <property type="match status" value="1"/>
</dbReference>
<dbReference type="GO" id="GO:0005737">
    <property type="term" value="C:cytoplasm"/>
    <property type="evidence" value="ECO:0007669"/>
    <property type="project" value="TreeGrafter"/>
</dbReference>
<gene>
    <name evidence="2" type="ORF">FYJ74_05185</name>
</gene>
<dbReference type="GO" id="GO:0071713">
    <property type="term" value="F:para-aminobenzoyl-glutamate hydrolase activity"/>
    <property type="evidence" value="ECO:0007669"/>
    <property type="project" value="TreeGrafter"/>
</dbReference>
<dbReference type="Pfam" id="PF07687">
    <property type="entry name" value="M20_dimer"/>
    <property type="match status" value="1"/>
</dbReference>
<proteinExistence type="predicted"/>
<dbReference type="GO" id="GO:0046657">
    <property type="term" value="P:folic acid catabolic process"/>
    <property type="evidence" value="ECO:0007669"/>
    <property type="project" value="TreeGrafter"/>
</dbReference>
<sequence>MGKVTSDFTSLEGKVIVDTIEQRICEAIDARKDEIINFATDIWNHAELGFQEYRTAKKFTEALRRCGLESQTNMAVTGVKSCLKGRVDGPSICLMGEFDALPIPNSPHVNPKTGAAHCCGHNAQIAGVIGAAMALTLPDVRTALDGNVVFFGVPAEEYIEIALRNRMREQGLIRYGCGKCELLRLNALDDVDIVVGHHAACVKEYLVANRSCNGFVTKMVRFEGRAAHAAGDPQHGVDSMMAAEIAMHAVNVQRESFYDEDTIRIHGRASGAGEATNIIADDVRLEYSIRGKTIASYMDAAKKVDRAMRAGAVATGCGLSISTLPGNLPIVPVRDASVVREALEIVADGTPVTETGPDVHSTSSGDYGDISCLMPLLQFNTGGFSGALHSPSVEVGNPYEAYVEPAKIFALIAYRLLRNGAVRARGVMDEFVPTLTRKGYIELMESQLVTEHLPMAPLFAPERV</sequence>
<dbReference type="SUPFAM" id="SSF55031">
    <property type="entry name" value="Bacterial exopeptidase dimerisation domain"/>
    <property type="match status" value="1"/>
</dbReference>
<keyword evidence="2" id="KW-0378">Hydrolase</keyword>
<dbReference type="InterPro" id="IPR011650">
    <property type="entry name" value="Peptidase_M20_dimer"/>
</dbReference>
<reference evidence="2 3" key="1">
    <citation type="submission" date="2019-08" db="EMBL/GenBank/DDBJ databases">
        <title>In-depth cultivation of the pig gut microbiome towards novel bacterial diversity and tailored functional studies.</title>
        <authorList>
            <person name="Wylensek D."/>
            <person name="Hitch T.C.A."/>
            <person name="Clavel T."/>
        </authorList>
    </citation>
    <scope>NUCLEOTIDE SEQUENCE [LARGE SCALE GENOMIC DNA]</scope>
    <source>
        <strain evidence="2 3">SM-530-WT-4B</strain>
    </source>
</reference>